<organism evidence="1">
    <name type="scientific">Mimiviridae sp. ChoanoV1</name>
    <dbReference type="NCBI Taxonomy" id="2596887"/>
    <lineage>
        <taxon>Viruses</taxon>
        <taxon>Varidnaviria</taxon>
        <taxon>Bamfordvirae</taxon>
        <taxon>Nucleocytoviricota</taxon>
        <taxon>Megaviricetes</taxon>
        <taxon>Imitervirales</taxon>
        <taxon>Schizomimiviridae</taxon>
    </lineage>
</organism>
<dbReference type="EMBL" id="MK250087">
    <property type="protein sequence ID" value="QDY52105.1"/>
    <property type="molecule type" value="Genomic_DNA"/>
</dbReference>
<evidence type="ECO:0000313" key="1">
    <source>
        <dbReference type="EMBL" id="QDY52105.1"/>
    </source>
</evidence>
<sequence>MKLYLNLLFLIFLLILFYILKNKNIEFLYNGNYWNNYRLGDIINGWIYRNQKGYYNNVSKIYPNSIADLYIKKTKNFKDKERHNNYKCLNEIIEKKIKNNKINKLPTKDNIVMHIRVGDSIKNFKNNKFHFIRNNSFGFYIRHI</sequence>
<accession>A0A5B8IHU6</accession>
<name>A0A5B8IHU6_9VIRU</name>
<proteinExistence type="predicted"/>
<protein>
    <submittedName>
        <fullName evidence="1">Uncharacterized protein</fullName>
    </submittedName>
</protein>
<gene>
    <name evidence="1" type="ORF">3_84</name>
</gene>
<reference evidence="1" key="1">
    <citation type="submission" date="2018-11" db="EMBL/GenBank/DDBJ databases">
        <title>A distinct lineage of giant viruses engineers rhodopsin photosystems in predatory marine eukaryotes.</title>
        <authorList>
            <person name="Needham D.M."/>
            <person name="Yoshizawa S."/>
            <person name="Hosaka T."/>
            <person name="Poirier C."/>
            <person name="Choi C.-J."/>
            <person name="Hehenberger E."/>
            <person name="Irwin N.A.T."/>
            <person name="Wilken S."/>
            <person name="Yung C.-M."/>
            <person name="Bachy C."/>
            <person name="Kurihara R."/>
            <person name="Nakajima Y."/>
            <person name="Kojima K."/>
            <person name="Kimura-Someya T."/>
            <person name="Leonard G."/>
            <person name="Malmstrom R.R."/>
            <person name="Mende D."/>
            <person name="Olson D.K."/>
            <person name="Sudo Y."/>
            <person name="Sudek S."/>
            <person name="Richards T.A."/>
            <person name="DeLong E.F."/>
            <person name="Keeling P.J."/>
            <person name="Santoro A.E."/>
            <person name="Shirouzu M."/>
            <person name="Iwasaki W."/>
            <person name="Worden A.Z."/>
        </authorList>
    </citation>
    <scope>NUCLEOTIDE SEQUENCE</scope>
</reference>